<dbReference type="InterPro" id="IPR034678">
    <property type="entry name" value="RNApol_RpoC1"/>
</dbReference>
<dbReference type="EC" id="2.7.7.6" evidence="3 15"/>
<dbReference type="InterPro" id="IPR000722">
    <property type="entry name" value="RNA_pol_asu"/>
</dbReference>
<evidence type="ECO:0000256" key="13">
    <source>
        <dbReference type="ARBA" id="ARBA00033260"/>
    </source>
</evidence>
<evidence type="ECO:0000256" key="1">
    <source>
        <dbReference type="ARBA" id="ARBA00004026"/>
    </source>
</evidence>
<dbReference type="SUPFAM" id="SSF64484">
    <property type="entry name" value="beta and beta-prime subunits of DNA dependent RNA-polymerase"/>
    <property type="match status" value="1"/>
</dbReference>
<comment type="caution">
    <text evidence="18">The sequence shown here is derived from an EMBL/GenBank/DDBJ whole genome shotgun (WGS) entry which is preliminary data.</text>
</comment>
<dbReference type="NCBIfam" id="NF002729">
    <property type="entry name" value="PRK02625.1"/>
    <property type="match status" value="1"/>
</dbReference>
<dbReference type="Gene3D" id="2.40.40.20">
    <property type="match status" value="1"/>
</dbReference>
<proteinExistence type="inferred from homology"/>
<dbReference type="RefSeq" id="WP_124976801.1">
    <property type="nucleotide sequence ID" value="NZ_BDQK01000017.1"/>
</dbReference>
<dbReference type="AlphaFoldDB" id="A0A401INQ3"/>
<keyword evidence="15" id="KW-0862">Zinc</keyword>
<evidence type="ECO:0000256" key="15">
    <source>
        <dbReference type="HAMAP-Rule" id="MF_01323"/>
    </source>
</evidence>
<dbReference type="InterPro" id="IPR007066">
    <property type="entry name" value="RNA_pol_Rpb1_3"/>
</dbReference>
<dbReference type="Pfam" id="PF04983">
    <property type="entry name" value="RNA_pol_Rpb1_3"/>
    <property type="match status" value="1"/>
</dbReference>
<evidence type="ECO:0000256" key="14">
    <source>
        <dbReference type="ARBA" id="ARBA00048552"/>
    </source>
</evidence>
<keyword evidence="6 15" id="KW-0808">Transferase</keyword>
<evidence type="ECO:0000256" key="9">
    <source>
        <dbReference type="ARBA" id="ARBA00022842"/>
    </source>
</evidence>
<evidence type="ECO:0000256" key="5">
    <source>
        <dbReference type="ARBA" id="ARBA00022478"/>
    </source>
</evidence>
<feature type="domain" description="RNA polymerase N-terminal" evidence="17">
    <location>
        <begin position="242"/>
        <end position="521"/>
    </location>
</feature>
<dbReference type="Gene3D" id="1.10.274.100">
    <property type="entry name" value="RNA polymerase Rpb1, domain 3"/>
    <property type="match status" value="1"/>
</dbReference>
<dbReference type="InterPro" id="IPR012755">
    <property type="entry name" value="DNA-dir_RpoC1_gamma"/>
</dbReference>
<evidence type="ECO:0000256" key="7">
    <source>
        <dbReference type="ARBA" id="ARBA00022695"/>
    </source>
</evidence>
<comment type="similarity">
    <text evidence="2 15">Belongs to the RNA polymerase beta' chain family. RpoC1 subfamily.</text>
</comment>
<keyword evidence="19" id="KW-1185">Reference proteome</keyword>
<comment type="cofactor">
    <cofactor evidence="15">
        <name>Mg(2+)</name>
        <dbReference type="ChEBI" id="CHEBI:18420"/>
    </cofactor>
    <text evidence="15">Binds 1 Mg(2+) ion per subunit.</text>
</comment>
<keyword evidence="5 15" id="KW-0240">DNA-directed RNA polymerase</keyword>
<dbReference type="Gene3D" id="1.10.40.90">
    <property type="match status" value="1"/>
</dbReference>
<feature type="binding site" evidence="15">
    <location>
        <position position="471"/>
    </location>
    <ligand>
        <name>Mg(2+)</name>
        <dbReference type="ChEBI" id="CHEBI:18420"/>
    </ligand>
</feature>
<keyword evidence="7 15" id="KW-0548">Nucleotidyltransferase</keyword>
<gene>
    <name evidence="15" type="primary">rpoC1</name>
    <name evidence="18" type="ORF">AsFPU1_4305</name>
</gene>
<sequence>MKGPTDQRFDYVKIGLASPERIRQWGERSLPNGVVVGEVTKPETINYRTLKPEMDGLFCERIFGPSKDWECWCGKYKRVRHRGIVCERCGVEVTESRVRRHRMGFIKLAAPVTHVWYLKGIPSYLSILLDMALRDVEQIVYFNAYVVLDPGNASNLSYKQLLTEDQWIEIEDQIYAEDSELSGIEVGIGAEALQRLLEEINLEEVAEKLREEILESKGQKRAKLIKRLRVIDNFVATGSRPDWMVLNVIPVIPPDLRPMVQLDGGRFATSDLNDLYRRVINRNNRLSRLQEILAPEIIVRNEKRMLQEAVDALIDNGRRGRTVVGANNRPLKSLSDIIEGKQGRFRQNLLGKRVDYSGRSVIVVGPKLKIYQCGLPREMAIELFQPFVIHRLIRLGLVNNIKAAKKLIVRGDPSVWGVLDEVITGHPVLLNRAPTLHRLGIQSFEPILVEGRAIQLHPLVCPAFNADFDGDQMAVHVPLSLESQCEARLLMLACHNILSPATGRPIVAPSQDMVLGCYYLTAENPKAQKGGGSYFGSVNDALYAYQQGAVDLHAYIWLRYQGDVTTDKPDNEVLKTETLEDGSVMKYYRQRKLREKDGEVIVQYIKTTLGRIIYNKTIEEALASV</sequence>
<evidence type="ECO:0000256" key="3">
    <source>
        <dbReference type="ARBA" id="ARBA00012418"/>
    </source>
</evidence>
<dbReference type="EMBL" id="BDQK01000017">
    <property type="protein sequence ID" value="GBF82871.1"/>
    <property type="molecule type" value="Genomic_DNA"/>
</dbReference>
<comment type="function">
    <text evidence="1 15 16">DNA-dependent RNA polymerase catalyzes the transcription of DNA into RNA using the four ribonucleoside triphosphates as substrates.</text>
</comment>
<feature type="binding site" evidence="15">
    <location>
        <position position="467"/>
    </location>
    <ligand>
        <name>Mg(2+)</name>
        <dbReference type="ChEBI" id="CHEBI:18420"/>
    </ligand>
</feature>
<evidence type="ECO:0000256" key="12">
    <source>
        <dbReference type="ARBA" id="ARBA00031583"/>
    </source>
</evidence>
<dbReference type="InterPro" id="IPR045867">
    <property type="entry name" value="DNA-dir_RpoC_beta_prime"/>
</dbReference>
<dbReference type="Gene3D" id="4.10.860.120">
    <property type="entry name" value="RNA polymerase II, clamp domain"/>
    <property type="match status" value="1"/>
</dbReference>
<dbReference type="NCBIfam" id="TIGR02387">
    <property type="entry name" value="rpoC1_cyan"/>
    <property type="match status" value="1"/>
</dbReference>
<dbReference type="InterPro" id="IPR006592">
    <property type="entry name" value="RNA_pol_N"/>
</dbReference>
<evidence type="ECO:0000313" key="19">
    <source>
        <dbReference type="Proteomes" id="UP000287247"/>
    </source>
</evidence>
<organism evidence="18 19">
    <name type="scientific">Aphanothece sacrum FPU1</name>
    <dbReference type="NCBI Taxonomy" id="1920663"/>
    <lineage>
        <taxon>Bacteria</taxon>
        <taxon>Bacillati</taxon>
        <taxon>Cyanobacteriota</taxon>
        <taxon>Cyanophyceae</taxon>
        <taxon>Oscillatoriophycideae</taxon>
        <taxon>Chroococcales</taxon>
        <taxon>Aphanothecaceae</taxon>
        <taxon>Aphanothece</taxon>
    </lineage>
</organism>
<feature type="binding site" evidence="15">
    <location>
        <position position="469"/>
    </location>
    <ligand>
        <name>Mg(2+)</name>
        <dbReference type="ChEBI" id="CHEBI:18420"/>
    </ligand>
</feature>
<dbReference type="SMART" id="SM00663">
    <property type="entry name" value="RPOLA_N"/>
    <property type="match status" value="1"/>
</dbReference>
<dbReference type="InterPro" id="IPR044893">
    <property type="entry name" value="RNA_pol_Rpb1_clamp_domain"/>
</dbReference>
<evidence type="ECO:0000256" key="10">
    <source>
        <dbReference type="ARBA" id="ARBA00023163"/>
    </source>
</evidence>
<dbReference type="GO" id="GO:0006351">
    <property type="term" value="P:DNA-templated transcription"/>
    <property type="evidence" value="ECO:0007669"/>
    <property type="project" value="UniProtKB-UniRule"/>
</dbReference>
<name>A0A401INQ3_APHSA</name>
<dbReference type="OrthoDB" id="9815296at2"/>
<feature type="binding site" evidence="15">
    <location>
        <position position="86"/>
    </location>
    <ligand>
        <name>Zn(2+)</name>
        <dbReference type="ChEBI" id="CHEBI:29105"/>
    </ligand>
</feature>
<comment type="cofactor">
    <cofactor evidence="15">
        <name>Zn(2+)</name>
        <dbReference type="ChEBI" id="CHEBI:29105"/>
    </cofactor>
    <text evidence="15">Binds 1 Zn(2+) ion per subunit.</text>
</comment>
<dbReference type="InterPro" id="IPR007080">
    <property type="entry name" value="RNA_pol_Rpb1_1"/>
</dbReference>
<dbReference type="GO" id="GO:0003899">
    <property type="term" value="F:DNA-directed RNA polymerase activity"/>
    <property type="evidence" value="ECO:0007669"/>
    <property type="project" value="UniProtKB-UniRule"/>
</dbReference>
<dbReference type="PANTHER" id="PTHR19376:SF54">
    <property type="entry name" value="DNA-DIRECTED RNA POLYMERASE SUBUNIT BETA"/>
    <property type="match status" value="1"/>
</dbReference>
<evidence type="ECO:0000256" key="16">
    <source>
        <dbReference type="RuleBase" id="RU004279"/>
    </source>
</evidence>
<evidence type="ECO:0000256" key="8">
    <source>
        <dbReference type="ARBA" id="ARBA00022723"/>
    </source>
</evidence>
<keyword evidence="8 15" id="KW-0479">Metal-binding</keyword>
<dbReference type="InterPro" id="IPR042102">
    <property type="entry name" value="RNA_pol_Rpb1_3_sf"/>
</dbReference>
<reference evidence="19" key="1">
    <citation type="submission" date="2017-05" db="EMBL/GenBank/DDBJ databases">
        <title>Physiological properties and genetic analysis related to exopolysaccharide production of fresh-water unicellular cyanobacterium Aphanothece sacrum, Suizenji Nori, that has been cultured as a food source in Japan.</title>
        <authorList>
            <person name="Kanesaki Y."/>
            <person name="Yoshikawa S."/>
            <person name="Ohki K."/>
        </authorList>
    </citation>
    <scope>NUCLEOTIDE SEQUENCE [LARGE SCALE GENOMIC DNA]</scope>
    <source>
        <strain evidence="19">FPU1</strain>
    </source>
</reference>
<accession>A0A401INQ3</accession>
<dbReference type="Pfam" id="PF00623">
    <property type="entry name" value="RNA_pol_Rpb1_2"/>
    <property type="match status" value="2"/>
</dbReference>
<evidence type="ECO:0000256" key="6">
    <source>
        <dbReference type="ARBA" id="ARBA00022679"/>
    </source>
</evidence>
<dbReference type="PANTHER" id="PTHR19376">
    <property type="entry name" value="DNA-DIRECTED RNA POLYMERASE"/>
    <property type="match status" value="1"/>
</dbReference>
<evidence type="ECO:0000256" key="2">
    <source>
        <dbReference type="ARBA" id="ARBA00007207"/>
    </source>
</evidence>
<feature type="binding site" evidence="15">
    <location>
        <position position="71"/>
    </location>
    <ligand>
        <name>Zn(2+)</name>
        <dbReference type="ChEBI" id="CHEBI:29105"/>
    </ligand>
</feature>
<comment type="subunit">
    <text evidence="11 15">In cyanobacteria the RNAP catalytic core is composed of 2 alpha, 1 beta, 1 beta', 1 gamma and 1 omega subunit. When a sigma factor is associated with the core the holoenzyme is formed, which can initiate transcription.</text>
</comment>
<evidence type="ECO:0000259" key="17">
    <source>
        <dbReference type="SMART" id="SM00663"/>
    </source>
</evidence>
<evidence type="ECO:0000313" key="18">
    <source>
        <dbReference type="EMBL" id="GBF82871.1"/>
    </source>
</evidence>
<protein>
    <recommendedName>
        <fullName evidence="4 15">DNA-directed RNA polymerase subunit gamma</fullName>
        <shortName evidence="15">RNAP subunit gamma</shortName>
        <ecNumber evidence="3 15">2.7.7.6</ecNumber>
    </recommendedName>
    <alternativeName>
        <fullName evidence="13 15">RNA polymerase subunit gamma</fullName>
    </alternativeName>
    <alternativeName>
        <fullName evidence="12 15">Transcriptase subunit gamma</fullName>
    </alternativeName>
</protein>
<feature type="binding site" evidence="15">
    <location>
        <position position="73"/>
    </location>
    <ligand>
        <name>Zn(2+)</name>
        <dbReference type="ChEBI" id="CHEBI:29105"/>
    </ligand>
</feature>
<dbReference type="GO" id="GO:0000287">
    <property type="term" value="F:magnesium ion binding"/>
    <property type="evidence" value="ECO:0007669"/>
    <property type="project" value="UniProtKB-UniRule"/>
</dbReference>
<dbReference type="Proteomes" id="UP000287247">
    <property type="component" value="Unassembled WGS sequence"/>
</dbReference>
<evidence type="ECO:0000256" key="11">
    <source>
        <dbReference type="ARBA" id="ARBA00025825"/>
    </source>
</evidence>
<dbReference type="Pfam" id="PF04997">
    <property type="entry name" value="RNA_pol_Rpb1_1"/>
    <property type="match status" value="1"/>
</dbReference>
<dbReference type="HAMAP" id="MF_01323">
    <property type="entry name" value="RNApol_bact_RpoC1"/>
    <property type="match status" value="1"/>
</dbReference>
<evidence type="ECO:0000256" key="4">
    <source>
        <dbReference type="ARBA" id="ARBA00015776"/>
    </source>
</evidence>
<dbReference type="GO" id="GO:0000428">
    <property type="term" value="C:DNA-directed RNA polymerase complex"/>
    <property type="evidence" value="ECO:0007669"/>
    <property type="project" value="UniProtKB-KW"/>
</dbReference>
<keyword evidence="9 15" id="KW-0460">Magnesium</keyword>
<dbReference type="GO" id="GO:0008270">
    <property type="term" value="F:zinc ion binding"/>
    <property type="evidence" value="ECO:0007669"/>
    <property type="project" value="UniProtKB-UniRule"/>
</dbReference>
<feature type="binding site" evidence="15">
    <location>
        <position position="89"/>
    </location>
    <ligand>
        <name>Zn(2+)</name>
        <dbReference type="ChEBI" id="CHEBI:29105"/>
    </ligand>
</feature>
<comment type="catalytic activity">
    <reaction evidence="14 15 16">
        <text>RNA(n) + a ribonucleoside 5'-triphosphate = RNA(n+1) + diphosphate</text>
        <dbReference type="Rhea" id="RHEA:21248"/>
        <dbReference type="Rhea" id="RHEA-COMP:14527"/>
        <dbReference type="Rhea" id="RHEA-COMP:17342"/>
        <dbReference type="ChEBI" id="CHEBI:33019"/>
        <dbReference type="ChEBI" id="CHEBI:61557"/>
        <dbReference type="ChEBI" id="CHEBI:140395"/>
        <dbReference type="EC" id="2.7.7.6"/>
    </reaction>
</comment>
<keyword evidence="10 15" id="KW-0804">Transcription</keyword>
<dbReference type="GO" id="GO:0003677">
    <property type="term" value="F:DNA binding"/>
    <property type="evidence" value="ECO:0007669"/>
    <property type="project" value="UniProtKB-UniRule"/>
</dbReference>